<evidence type="ECO:0000259" key="1">
    <source>
        <dbReference type="Pfam" id="PF20865"/>
    </source>
</evidence>
<feature type="domain" description="FAM186A/B C-terminal" evidence="1">
    <location>
        <begin position="231"/>
        <end position="326"/>
    </location>
</feature>
<reference evidence="2" key="2">
    <citation type="submission" date="2025-08" db="UniProtKB">
        <authorList>
            <consortium name="Ensembl"/>
        </authorList>
    </citation>
    <scope>IDENTIFICATION</scope>
</reference>
<feature type="domain" description="FAM186A/B C-terminal" evidence="1">
    <location>
        <begin position="121"/>
        <end position="187"/>
    </location>
</feature>
<name>A0A8C2N8L4_CAPHI</name>
<dbReference type="Pfam" id="PF20865">
    <property type="entry name" value="FAM186A-B_C"/>
    <property type="match status" value="2"/>
</dbReference>
<dbReference type="AlphaFoldDB" id="A0A8C2N8L4"/>
<proteinExistence type="predicted"/>
<dbReference type="InterPro" id="IPR049146">
    <property type="entry name" value="FAM186A_B_C"/>
</dbReference>
<dbReference type="PANTHER" id="PTHR33590">
    <property type="entry name" value="GLUTENIN, HIGH MOLECULAR WEIGHT SUBUNIT PW212-RELATED PROTEIN"/>
    <property type="match status" value="1"/>
</dbReference>
<sequence>MSKDLSTSVSDTSEEIQIPEDHFAVERFRMFKSHLTDYKTPVSQAPYADEGTLPTTLIKPVTPLPSLITTQLLKTRQSSPSEWDQKSQLPPINKPWVLTSVSDTRQPKMMVPTSYPQELKEQNYFVDVEAQRKNLILLNQATKASILPSQLHTEARNLIIETLRTDKVRLGYLFRKYNAYRLIQRKFMKEINSAALVNLTNDKKDSLIADVKKILVVWIEDQTSHNIPLVEKIYKLNLDQPIPLVVEKKQIPASTKSVQQPCSKLLKEENRKYNILNKFRKDNQLQAIWNADLSTSSYPITEKTSMHSLWAQLGGYPDIPMLLQLDVQSAFIRSLTCIQSR</sequence>
<protein>
    <recommendedName>
        <fullName evidence="1">FAM186A/B C-terminal domain-containing protein</fullName>
    </recommendedName>
</protein>
<dbReference type="PANTHER" id="PTHR33590:SF2">
    <property type="entry name" value="PROTEIN FAM186A"/>
    <property type="match status" value="1"/>
</dbReference>
<reference evidence="2" key="1">
    <citation type="submission" date="2019-03" db="EMBL/GenBank/DDBJ databases">
        <title>Genome sequencing and reference-guided assembly of Black Bengal Goat (Capra hircus).</title>
        <authorList>
            <person name="Siddiki A.Z."/>
            <person name="Baten A."/>
            <person name="Billah M."/>
            <person name="Alam M.A.U."/>
            <person name="Shawrob K.S.M."/>
            <person name="Saha S."/>
            <person name="Chowdhury M."/>
            <person name="Rahman A.H."/>
            <person name="Stear M."/>
            <person name="Miah G."/>
            <person name="Das G.B."/>
            <person name="Hossain M.M."/>
            <person name="Kumkum M."/>
            <person name="Islam M.S."/>
            <person name="Mollah A.M."/>
            <person name="Ahsan A."/>
            <person name="Tusar F."/>
            <person name="Khan M.K.I."/>
        </authorList>
    </citation>
    <scope>NUCLEOTIDE SEQUENCE [LARGE SCALE GENOMIC DNA]</scope>
</reference>
<accession>A0A8C2N8L4</accession>
<dbReference type="Ensembl" id="ENSCHIT00010002458.1">
    <property type="protein sequence ID" value="ENSCHIP00010001772.1"/>
    <property type="gene ID" value="ENSCHIG00010001313.1"/>
</dbReference>
<evidence type="ECO:0000313" key="2">
    <source>
        <dbReference type="Ensembl" id="ENSCHIP00010001772.1"/>
    </source>
</evidence>
<organism evidence="2">
    <name type="scientific">Capra hircus</name>
    <name type="common">Goat</name>
    <dbReference type="NCBI Taxonomy" id="9925"/>
    <lineage>
        <taxon>Eukaryota</taxon>
        <taxon>Metazoa</taxon>
        <taxon>Chordata</taxon>
        <taxon>Craniata</taxon>
        <taxon>Vertebrata</taxon>
        <taxon>Euteleostomi</taxon>
        <taxon>Mammalia</taxon>
        <taxon>Eutheria</taxon>
        <taxon>Laurasiatheria</taxon>
        <taxon>Artiodactyla</taxon>
        <taxon>Ruminantia</taxon>
        <taxon>Pecora</taxon>
        <taxon>Bovidae</taxon>
        <taxon>Caprinae</taxon>
        <taxon>Capra</taxon>
    </lineage>
</organism>